<dbReference type="Proteomes" id="UP000463224">
    <property type="component" value="Unassembled WGS sequence"/>
</dbReference>
<keyword evidence="1" id="KW-0472">Membrane</keyword>
<accession>A0A844QGM9</accession>
<evidence type="ECO:0008006" key="4">
    <source>
        <dbReference type="Google" id="ProtNLM"/>
    </source>
</evidence>
<evidence type="ECO:0000313" key="3">
    <source>
        <dbReference type="Proteomes" id="UP000463224"/>
    </source>
</evidence>
<keyword evidence="1" id="KW-1133">Transmembrane helix</keyword>
<gene>
    <name evidence="2" type="ORF">GN330_06650</name>
</gene>
<organism evidence="2 3">
    <name type="scientific">Nitratireductor arenosus</name>
    <dbReference type="NCBI Taxonomy" id="2682096"/>
    <lineage>
        <taxon>Bacteria</taxon>
        <taxon>Pseudomonadati</taxon>
        <taxon>Pseudomonadota</taxon>
        <taxon>Alphaproteobacteria</taxon>
        <taxon>Hyphomicrobiales</taxon>
        <taxon>Phyllobacteriaceae</taxon>
        <taxon>Nitratireductor</taxon>
    </lineage>
</organism>
<protein>
    <recommendedName>
        <fullName evidence="4">Transmembrane protein</fullName>
    </recommendedName>
</protein>
<reference evidence="2 3" key="1">
    <citation type="submission" date="2019-12" db="EMBL/GenBank/DDBJ databases">
        <title>Nitratireductor arenosus sp. nov., Isolated from sea sand, Jeju island, South Korea.</title>
        <authorList>
            <person name="Kim W."/>
        </authorList>
    </citation>
    <scope>NUCLEOTIDE SEQUENCE [LARGE SCALE GENOMIC DNA]</scope>
    <source>
        <strain evidence="2 3">CAU 1489</strain>
    </source>
</reference>
<dbReference type="RefSeq" id="WP_156711818.1">
    <property type="nucleotide sequence ID" value="NZ_WPHG01000001.1"/>
</dbReference>
<evidence type="ECO:0000313" key="2">
    <source>
        <dbReference type="EMBL" id="MVA96929.1"/>
    </source>
</evidence>
<feature type="transmembrane region" description="Helical" evidence="1">
    <location>
        <begin position="12"/>
        <end position="30"/>
    </location>
</feature>
<keyword evidence="3" id="KW-1185">Reference proteome</keyword>
<comment type="caution">
    <text evidence="2">The sequence shown here is derived from an EMBL/GenBank/DDBJ whole genome shotgun (WGS) entry which is preliminary data.</text>
</comment>
<name>A0A844QGM9_9HYPH</name>
<feature type="transmembrane region" description="Helical" evidence="1">
    <location>
        <begin position="36"/>
        <end position="60"/>
    </location>
</feature>
<dbReference type="AlphaFoldDB" id="A0A844QGM9"/>
<keyword evidence="1" id="KW-0812">Transmembrane</keyword>
<proteinExistence type="predicted"/>
<evidence type="ECO:0000256" key="1">
    <source>
        <dbReference type="SAM" id="Phobius"/>
    </source>
</evidence>
<sequence>MAWSIWIRQLHRWLSIAFTAGFLVNIYAMSGGQEPAFWVYLLVLVPLFLLLPTGLYMFVLPYAAKWRGRRGAA</sequence>
<dbReference type="EMBL" id="WPHG01000001">
    <property type="protein sequence ID" value="MVA96929.1"/>
    <property type="molecule type" value="Genomic_DNA"/>
</dbReference>